<evidence type="ECO:0000256" key="8">
    <source>
        <dbReference type="ARBA" id="ARBA00022898"/>
    </source>
</evidence>
<dbReference type="AlphaFoldDB" id="A0A9D0YNB1"/>
<evidence type="ECO:0000256" key="5">
    <source>
        <dbReference type="ARBA" id="ARBA00022576"/>
    </source>
</evidence>
<evidence type="ECO:0000256" key="1">
    <source>
        <dbReference type="ARBA" id="ARBA00001933"/>
    </source>
</evidence>
<dbReference type="InterPro" id="IPR015421">
    <property type="entry name" value="PyrdxlP-dep_Trfase_major"/>
</dbReference>
<comment type="caution">
    <text evidence="13">The sequence shown here is derived from an EMBL/GenBank/DDBJ whole genome shotgun (WGS) entry which is preliminary data.</text>
</comment>
<dbReference type="Gene3D" id="3.90.1150.10">
    <property type="entry name" value="Aspartate Aminotransferase, domain 1"/>
    <property type="match status" value="1"/>
</dbReference>
<dbReference type="EC" id="2.6.1.9" evidence="11"/>
<dbReference type="Pfam" id="PF00155">
    <property type="entry name" value="Aminotran_1_2"/>
    <property type="match status" value="1"/>
</dbReference>
<reference evidence="13" key="1">
    <citation type="journal article" date="2020" name="ISME J.">
        <title>Gammaproteobacteria mediating utilization of methyl-, sulfur- and petroleum organic compounds in deep ocean hydrothermal plumes.</title>
        <authorList>
            <person name="Zhou Z."/>
            <person name="Liu Y."/>
            <person name="Pan J."/>
            <person name="Cron B.R."/>
            <person name="Toner B.M."/>
            <person name="Anantharaman K."/>
            <person name="Breier J.A."/>
            <person name="Dick G.J."/>
            <person name="Li M."/>
        </authorList>
    </citation>
    <scope>NUCLEOTIDE SEQUENCE</scope>
    <source>
        <strain evidence="13">SZUA-1501</strain>
    </source>
</reference>
<comment type="subunit">
    <text evidence="4 11">Homodimer.</text>
</comment>
<comment type="cofactor">
    <cofactor evidence="1 11">
        <name>pyridoxal 5'-phosphate</name>
        <dbReference type="ChEBI" id="CHEBI:597326"/>
    </cofactor>
</comment>
<keyword evidence="6 11" id="KW-0028">Amino-acid biosynthesis</keyword>
<evidence type="ECO:0000256" key="9">
    <source>
        <dbReference type="ARBA" id="ARBA00023102"/>
    </source>
</evidence>
<name>A0A9D0YNB1_AQUAO</name>
<dbReference type="InterPro" id="IPR015424">
    <property type="entry name" value="PyrdxlP-dep_Trfase"/>
</dbReference>
<comment type="pathway">
    <text evidence="2 11">Amino-acid biosynthesis; L-histidine biosynthesis; L-histidine from 5-phospho-alpha-D-ribose 1-diphosphate: step 7/9.</text>
</comment>
<evidence type="ECO:0000256" key="4">
    <source>
        <dbReference type="ARBA" id="ARBA00011738"/>
    </source>
</evidence>
<evidence type="ECO:0000256" key="11">
    <source>
        <dbReference type="HAMAP-Rule" id="MF_01023"/>
    </source>
</evidence>
<keyword evidence="7 11" id="KW-0808">Transferase</keyword>
<gene>
    <name evidence="11 13" type="primary">hisC</name>
    <name evidence="13" type="ORF">EYH37_00630</name>
</gene>
<dbReference type="InterPro" id="IPR004839">
    <property type="entry name" value="Aminotransferase_I/II_large"/>
</dbReference>
<dbReference type="PANTHER" id="PTHR43643">
    <property type="entry name" value="HISTIDINOL-PHOSPHATE AMINOTRANSFERASE 2"/>
    <property type="match status" value="1"/>
</dbReference>
<evidence type="ECO:0000256" key="10">
    <source>
        <dbReference type="ARBA" id="ARBA00047481"/>
    </source>
</evidence>
<dbReference type="CDD" id="cd00609">
    <property type="entry name" value="AAT_like"/>
    <property type="match status" value="1"/>
</dbReference>
<evidence type="ECO:0000256" key="7">
    <source>
        <dbReference type="ARBA" id="ARBA00022679"/>
    </source>
</evidence>
<dbReference type="NCBIfam" id="TIGR01141">
    <property type="entry name" value="hisC"/>
    <property type="match status" value="1"/>
</dbReference>
<dbReference type="GO" id="GO:0000105">
    <property type="term" value="P:L-histidine biosynthetic process"/>
    <property type="evidence" value="ECO:0007669"/>
    <property type="project" value="UniProtKB-UniRule"/>
</dbReference>
<dbReference type="GO" id="GO:0004400">
    <property type="term" value="F:histidinol-phosphate transaminase activity"/>
    <property type="evidence" value="ECO:0007669"/>
    <property type="project" value="UniProtKB-UniRule"/>
</dbReference>
<evidence type="ECO:0000313" key="13">
    <source>
        <dbReference type="EMBL" id="HIP97863.1"/>
    </source>
</evidence>
<comment type="catalytic activity">
    <reaction evidence="10 11">
        <text>L-histidinol phosphate + 2-oxoglutarate = 3-(imidazol-4-yl)-2-oxopropyl phosphate + L-glutamate</text>
        <dbReference type="Rhea" id="RHEA:23744"/>
        <dbReference type="ChEBI" id="CHEBI:16810"/>
        <dbReference type="ChEBI" id="CHEBI:29985"/>
        <dbReference type="ChEBI" id="CHEBI:57766"/>
        <dbReference type="ChEBI" id="CHEBI:57980"/>
        <dbReference type="EC" id="2.6.1.9"/>
    </reaction>
</comment>
<keyword evidence="9 11" id="KW-0368">Histidine biosynthesis</keyword>
<proteinExistence type="inferred from homology"/>
<dbReference type="Gene3D" id="3.40.640.10">
    <property type="entry name" value="Type I PLP-dependent aspartate aminotransferase-like (Major domain)"/>
    <property type="match status" value="1"/>
</dbReference>
<dbReference type="InterPro" id="IPR015422">
    <property type="entry name" value="PyrdxlP-dep_Trfase_small"/>
</dbReference>
<evidence type="ECO:0000259" key="12">
    <source>
        <dbReference type="Pfam" id="PF00155"/>
    </source>
</evidence>
<sequence>MFAKRVRKLSAYKTETSKTKVKLSSNELPYDLPQWLKEKVKKALADIPFNRYPDPYATELREILAQLWGVKPENLILGNGSDELILNLTLAVGEPYEGIAYPIPTFPMYRVCAQTLGRPIYEIPLGEDLDIDEKATSEVLDNYNPALLFISYPNNPTGNLFSRDRLERLRKKVTLMVSDEAYYDFCGETYIKQATEGQNVVVLRTLSKIGLASLRVGALIGEESIVKELFKVKMPFNVTSPSQVIAKVVLTEGIDFIREATQKVISERERLRAELQRLEGVKVFPSKANFFLFKTPFPAEVVHKALLQKGVLVRNVSYLPNLQGCLRVSVGKAEENDFFLEKLQQVLKELG</sequence>
<dbReference type="HAMAP" id="MF_01023">
    <property type="entry name" value="HisC_aminotrans_2"/>
    <property type="match status" value="1"/>
</dbReference>
<comment type="similarity">
    <text evidence="3 11">Belongs to the class-II pyridoxal-phosphate-dependent aminotransferase family. Histidinol-phosphate aminotransferase subfamily.</text>
</comment>
<keyword evidence="8 11" id="KW-0663">Pyridoxal phosphate</keyword>
<dbReference type="InterPro" id="IPR050106">
    <property type="entry name" value="HistidinolP_aminotransfase"/>
</dbReference>
<evidence type="ECO:0000313" key="14">
    <source>
        <dbReference type="Proteomes" id="UP000606463"/>
    </source>
</evidence>
<organism evidence="13 14">
    <name type="scientific">Aquifex aeolicus</name>
    <dbReference type="NCBI Taxonomy" id="63363"/>
    <lineage>
        <taxon>Bacteria</taxon>
        <taxon>Pseudomonadati</taxon>
        <taxon>Aquificota</taxon>
        <taxon>Aquificia</taxon>
        <taxon>Aquificales</taxon>
        <taxon>Aquificaceae</taxon>
        <taxon>Aquifex</taxon>
    </lineage>
</organism>
<dbReference type="Proteomes" id="UP000606463">
    <property type="component" value="Unassembled WGS sequence"/>
</dbReference>
<protein>
    <recommendedName>
        <fullName evidence="11">Histidinol-phosphate aminotransferase</fullName>
        <ecNumber evidence="11">2.6.1.9</ecNumber>
    </recommendedName>
    <alternativeName>
        <fullName evidence="11">Imidazole acetol-phosphate transaminase</fullName>
    </alternativeName>
</protein>
<feature type="domain" description="Aminotransferase class I/classII large" evidence="12">
    <location>
        <begin position="19"/>
        <end position="343"/>
    </location>
</feature>
<dbReference type="EMBL" id="DQVE01000006">
    <property type="protein sequence ID" value="HIP97863.1"/>
    <property type="molecule type" value="Genomic_DNA"/>
</dbReference>
<evidence type="ECO:0000256" key="2">
    <source>
        <dbReference type="ARBA" id="ARBA00005011"/>
    </source>
</evidence>
<dbReference type="SUPFAM" id="SSF53383">
    <property type="entry name" value="PLP-dependent transferases"/>
    <property type="match status" value="1"/>
</dbReference>
<evidence type="ECO:0000256" key="6">
    <source>
        <dbReference type="ARBA" id="ARBA00022605"/>
    </source>
</evidence>
<accession>A0A9D0YNB1</accession>
<dbReference type="InterPro" id="IPR005861">
    <property type="entry name" value="HisP_aminotrans"/>
</dbReference>
<dbReference type="PANTHER" id="PTHR43643:SF6">
    <property type="entry name" value="HISTIDINOL-PHOSPHATE AMINOTRANSFERASE"/>
    <property type="match status" value="1"/>
</dbReference>
<dbReference type="GO" id="GO:0030170">
    <property type="term" value="F:pyridoxal phosphate binding"/>
    <property type="evidence" value="ECO:0007669"/>
    <property type="project" value="InterPro"/>
</dbReference>
<keyword evidence="5 11" id="KW-0032">Aminotransferase</keyword>
<feature type="modified residue" description="N6-(pyridoxal phosphate)lysine" evidence="11">
    <location>
        <position position="208"/>
    </location>
</feature>
<evidence type="ECO:0000256" key="3">
    <source>
        <dbReference type="ARBA" id="ARBA00007970"/>
    </source>
</evidence>